<evidence type="ECO:0000256" key="2">
    <source>
        <dbReference type="SAM" id="Phobius"/>
    </source>
</evidence>
<keyword evidence="3" id="KW-0732">Signal</keyword>
<name>A0A5N5QNW7_9AGAM</name>
<feature type="region of interest" description="Disordered" evidence="1">
    <location>
        <begin position="245"/>
        <end position="274"/>
    </location>
</feature>
<feature type="transmembrane region" description="Helical" evidence="2">
    <location>
        <begin position="155"/>
        <end position="179"/>
    </location>
</feature>
<proteinExistence type="predicted"/>
<dbReference type="OrthoDB" id="3251621at2759"/>
<dbReference type="EMBL" id="SSOP01000052">
    <property type="protein sequence ID" value="KAB5592836.1"/>
    <property type="molecule type" value="Genomic_DNA"/>
</dbReference>
<evidence type="ECO:0000313" key="4">
    <source>
        <dbReference type="EMBL" id="KAB5592836.1"/>
    </source>
</evidence>
<evidence type="ECO:0000256" key="1">
    <source>
        <dbReference type="SAM" id="MobiDB-lite"/>
    </source>
</evidence>
<protein>
    <recommendedName>
        <fullName evidence="6">Transmembrane protein</fullName>
    </recommendedName>
</protein>
<dbReference type="AlphaFoldDB" id="A0A5N5QNW7"/>
<feature type="signal peptide" evidence="3">
    <location>
        <begin position="1"/>
        <end position="19"/>
    </location>
</feature>
<dbReference type="Proteomes" id="UP000383932">
    <property type="component" value="Unassembled WGS sequence"/>
</dbReference>
<feature type="region of interest" description="Disordered" evidence="1">
    <location>
        <begin position="126"/>
        <end position="151"/>
    </location>
</feature>
<keyword evidence="2" id="KW-0472">Membrane</keyword>
<keyword evidence="2" id="KW-1133">Transmembrane helix</keyword>
<reference evidence="4 5" key="1">
    <citation type="journal article" date="2019" name="Fungal Biol. Biotechnol.">
        <title>Draft genome sequence of fastidious pathogen Ceratobasidium theobromae, which causes vascular-streak dieback in Theobroma cacao.</title>
        <authorList>
            <person name="Ali S.S."/>
            <person name="Asman A."/>
            <person name="Shao J."/>
            <person name="Firmansyah A.P."/>
            <person name="Susilo A.W."/>
            <person name="Rosmana A."/>
            <person name="McMahon P."/>
            <person name="Junaid M."/>
            <person name="Guest D."/>
            <person name="Kheng T.Y."/>
            <person name="Meinhardt L.W."/>
            <person name="Bailey B.A."/>
        </authorList>
    </citation>
    <scope>NUCLEOTIDE SEQUENCE [LARGE SCALE GENOMIC DNA]</scope>
    <source>
        <strain evidence="4 5">CT2</strain>
    </source>
</reference>
<evidence type="ECO:0008006" key="6">
    <source>
        <dbReference type="Google" id="ProtNLM"/>
    </source>
</evidence>
<feature type="chain" id="PRO_5024394875" description="Transmembrane protein" evidence="3">
    <location>
        <begin position="20"/>
        <end position="274"/>
    </location>
</feature>
<keyword evidence="2" id="KW-0812">Transmembrane</keyword>
<evidence type="ECO:0000256" key="3">
    <source>
        <dbReference type="SAM" id="SignalP"/>
    </source>
</evidence>
<comment type="caution">
    <text evidence="4">The sequence shown here is derived from an EMBL/GenBank/DDBJ whole genome shotgun (WGS) entry which is preliminary data.</text>
</comment>
<evidence type="ECO:0000313" key="5">
    <source>
        <dbReference type="Proteomes" id="UP000383932"/>
    </source>
</evidence>
<keyword evidence="5" id="KW-1185">Reference proteome</keyword>
<feature type="compositionally biased region" description="Pro residues" evidence="1">
    <location>
        <begin position="253"/>
        <end position="274"/>
    </location>
</feature>
<feature type="compositionally biased region" description="Low complexity" evidence="1">
    <location>
        <begin position="126"/>
        <end position="143"/>
    </location>
</feature>
<sequence length="274" mass="28641">MLRMIQLLSVAAYVSLASSFALDARQLQWPTLPNNLTEDVLQVASAISPPCAANNTWCQQLTVVVIPRCTQDVGVETMTPFMQYCAICMSNPSNNQTTAEQTQAATAAFHVACNAYEEIINGTASTTSTSMSSTSTQAPTPTAVGSTGGDNKTPVGAIVGGVVGGVVGLALIFGVIWLLSIVLQRSNNRQEIIRPSSVSFMSSEHKSPQMYAAPYPAPHLSPYPQPALGPISPLALGGIDNSQFIPNPEVAGPSPPLPPTHIAPAPPLPPPAQN</sequence>
<gene>
    <name evidence="4" type="ORF">CTheo_3696</name>
</gene>
<accession>A0A5N5QNW7</accession>
<organism evidence="4 5">
    <name type="scientific">Ceratobasidium theobromae</name>
    <dbReference type="NCBI Taxonomy" id="1582974"/>
    <lineage>
        <taxon>Eukaryota</taxon>
        <taxon>Fungi</taxon>
        <taxon>Dikarya</taxon>
        <taxon>Basidiomycota</taxon>
        <taxon>Agaricomycotina</taxon>
        <taxon>Agaricomycetes</taxon>
        <taxon>Cantharellales</taxon>
        <taxon>Ceratobasidiaceae</taxon>
        <taxon>Ceratobasidium</taxon>
    </lineage>
</organism>